<dbReference type="GO" id="GO:0017005">
    <property type="term" value="F:3'-tyrosyl-DNA phosphodiesterase activity"/>
    <property type="evidence" value="ECO:0007669"/>
    <property type="project" value="TreeGrafter"/>
</dbReference>
<dbReference type="PANTHER" id="PTHR12415:SF0">
    <property type="entry name" value="TYROSYL-DNA PHOSPHODIESTERASE 1"/>
    <property type="match status" value="1"/>
</dbReference>
<evidence type="ECO:0000313" key="14">
    <source>
        <dbReference type="Proteomes" id="UP001309876"/>
    </source>
</evidence>
<dbReference type="InterPro" id="IPR010347">
    <property type="entry name" value="Tdp1"/>
</dbReference>
<keyword evidence="14" id="KW-1185">Reference proteome</keyword>
<evidence type="ECO:0000256" key="7">
    <source>
        <dbReference type="ARBA" id="ARBA00023204"/>
    </source>
</evidence>
<dbReference type="Pfam" id="PF06087">
    <property type="entry name" value="Tyr-DNA_phospho"/>
    <property type="match status" value="1"/>
</dbReference>
<feature type="active site" description="Proton donor/acceptor" evidence="9">
    <location>
        <position position="365"/>
    </location>
</feature>
<feature type="region of interest" description="Disordered" evidence="12">
    <location>
        <begin position="490"/>
        <end position="509"/>
    </location>
</feature>
<keyword evidence="8" id="KW-0539">Nucleus</keyword>
<keyword evidence="7" id="KW-0234">DNA repair</keyword>
<accession>A0AAN7SV39</accession>
<dbReference type="GO" id="GO:0005634">
    <property type="term" value="C:nucleus"/>
    <property type="evidence" value="ECO:0007669"/>
    <property type="project" value="UniProtKB-SubCell"/>
</dbReference>
<evidence type="ECO:0000256" key="8">
    <source>
        <dbReference type="ARBA" id="ARBA00023242"/>
    </source>
</evidence>
<dbReference type="EMBL" id="JAVRRJ010000008">
    <property type="protein sequence ID" value="KAK5082261.1"/>
    <property type="molecule type" value="Genomic_DNA"/>
</dbReference>
<evidence type="ECO:0000256" key="11">
    <source>
        <dbReference type="PIRSR" id="PIRSR610347-3"/>
    </source>
</evidence>
<dbReference type="GO" id="GO:0003697">
    <property type="term" value="F:single-stranded DNA binding"/>
    <property type="evidence" value="ECO:0007669"/>
    <property type="project" value="TreeGrafter"/>
</dbReference>
<keyword evidence="6" id="KW-0269">Exonuclease</keyword>
<evidence type="ECO:0008006" key="15">
    <source>
        <dbReference type="Google" id="ProtNLM"/>
    </source>
</evidence>
<evidence type="ECO:0000256" key="5">
    <source>
        <dbReference type="ARBA" id="ARBA00022801"/>
    </source>
</evidence>
<keyword evidence="3" id="KW-0540">Nuclease</keyword>
<sequence>MTKLSSPIHRTNKVVLPSPFQLTKVTGLLQEQNVDTVSLHDILGDPLIKQAWIFNFCFDVNWTMQHFDPDMRQLVDVKIVHGSWRKEDGNRLAIKEHLQNWKNVQEIQAYMPDAFGTHHSKMIILFKYDDTAQVIIHTANMLEKDWEHMTQAVWRSPLLPLQRTPEDKEKLRSSLVGSGARFKHDLSRYIRAYGSKLKTLVEQLSKYDFNQVRGALIASVPSYQKSCDSLEEAWGHLALRNALAAVNSKKSTGSAENPHLVSQVSSIATLPASWLDETIYKAANLSTASSRMLERSPLSTSIVYPTPSDLRNALTGYATGGSIHTKVQSAAQQKQVSLLRPQLHRWQGHQSNIATHAGRHLVPPHIKTYICFSAKPTSTSPAPDINWALVTSANLSTQAWGTVARLPKGVKDLGQAVVHIQSFEIGVLVWPELFSDTGVDCESSKTRMVPMFGKDMPEAFQTLSTDSEETVIGMRMPYDLPLTPYDPDEMPWSPSATYTEPDRLGRTWD</sequence>
<dbReference type="FunFam" id="3.30.870.10:FF:000038">
    <property type="entry name" value="Probable tyrosyl-DNA phosphodiesterase"/>
    <property type="match status" value="1"/>
</dbReference>
<keyword evidence="5" id="KW-0378">Hydrolase</keyword>
<dbReference type="AlphaFoldDB" id="A0AAN7SV39"/>
<evidence type="ECO:0000256" key="3">
    <source>
        <dbReference type="ARBA" id="ARBA00022722"/>
    </source>
</evidence>
<dbReference type="GO" id="GO:0006281">
    <property type="term" value="P:DNA repair"/>
    <property type="evidence" value="ECO:0007669"/>
    <property type="project" value="UniProtKB-KW"/>
</dbReference>
<feature type="binding site" evidence="10">
    <location>
        <position position="121"/>
    </location>
    <ligand>
        <name>substrate</name>
    </ligand>
</feature>
<comment type="similarity">
    <text evidence="2">Belongs to the tyrosyl-DNA phosphodiesterase family.</text>
</comment>
<comment type="subcellular location">
    <subcellularLocation>
        <location evidence="1">Nucleus</location>
    </subcellularLocation>
</comment>
<dbReference type="Gene3D" id="3.30.870.10">
    <property type="entry name" value="Endonuclease Chain A"/>
    <property type="match status" value="2"/>
</dbReference>
<feature type="compositionally biased region" description="Basic and acidic residues" evidence="12">
    <location>
        <begin position="500"/>
        <end position="509"/>
    </location>
</feature>
<dbReference type="GO" id="GO:0003690">
    <property type="term" value="F:double-stranded DNA binding"/>
    <property type="evidence" value="ECO:0007669"/>
    <property type="project" value="TreeGrafter"/>
</dbReference>
<comment type="caution">
    <text evidence="13">The sequence shown here is derived from an EMBL/GenBank/DDBJ whole genome shotgun (WGS) entry which is preliminary data.</text>
</comment>
<reference evidence="13 14" key="1">
    <citation type="submission" date="2023-08" db="EMBL/GenBank/DDBJ databases">
        <title>Black Yeasts Isolated from many extreme environments.</title>
        <authorList>
            <person name="Coleine C."/>
            <person name="Stajich J.E."/>
            <person name="Selbmann L."/>
        </authorList>
    </citation>
    <scope>NUCLEOTIDE SEQUENCE [LARGE SCALE GENOMIC DNA]</scope>
    <source>
        <strain evidence="13 14">CCFEE 5910</strain>
    </source>
</reference>
<evidence type="ECO:0000256" key="12">
    <source>
        <dbReference type="SAM" id="MobiDB-lite"/>
    </source>
</evidence>
<evidence type="ECO:0000256" key="6">
    <source>
        <dbReference type="ARBA" id="ARBA00022839"/>
    </source>
</evidence>
<dbReference type="CDD" id="cd09123">
    <property type="entry name" value="PLDc_Tdp1_2"/>
    <property type="match status" value="1"/>
</dbReference>
<feature type="active site" description="Nucleophile" evidence="9">
    <location>
        <position position="119"/>
    </location>
</feature>
<dbReference type="SUPFAM" id="SSF56024">
    <property type="entry name" value="Phospholipase D/nuclease"/>
    <property type="match status" value="2"/>
</dbReference>
<evidence type="ECO:0000313" key="13">
    <source>
        <dbReference type="EMBL" id="KAK5082261.1"/>
    </source>
</evidence>
<keyword evidence="4" id="KW-0227">DNA damage</keyword>
<dbReference type="Proteomes" id="UP001309876">
    <property type="component" value="Unassembled WGS sequence"/>
</dbReference>
<evidence type="ECO:0000256" key="9">
    <source>
        <dbReference type="PIRSR" id="PIRSR610347-1"/>
    </source>
</evidence>
<dbReference type="GO" id="GO:0004527">
    <property type="term" value="F:exonuclease activity"/>
    <property type="evidence" value="ECO:0007669"/>
    <property type="project" value="UniProtKB-KW"/>
</dbReference>
<organism evidence="13 14">
    <name type="scientific">Lithohypha guttulata</name>
    <dbReference type="NCBI Taxonomy" id="1690604"/>
    <lineage>
        <taxon>Eukaryota</taxon>
        <taxon>Fungi</taxon>
        <taxon>Dikarya</taxon>
        <taxon>Ascomycota</taxon>
        <taxon>Pezizomycotina</taxon>
        <taxon>Eurotiomycetes</taxon>
        <taxon>Chaetothyriomycetidae</taxon>
        <taxon>Chaetothyriales</taxon>
        <taxon>Trichomeriaceae</taxon>
        <taxon>Lithohypha</taxon>
    </lineage>
</organism>
<proteinExistence type="inferred from homology"/>
<protein>
    <recommendedName>
        <fullName evidence="15">Tyrosyl-DNA phosphodiesterase</fullName>
    </recommendedName>
</protein>
<gene>
    <name evidence="13" type="ORF">LTR05_007405</name>
</gene>
<name>A0AAN7SV39_9EURO</name>
<evidence type="ECO:0000256" key="4">
    <source>
        <dbReference type="ARBA" id="ARBA00022763"/>
    </source>
</evidence>
<evidence type="ECO:0000256" key="1">
    <source>
        <dbReference type="ARBA" id="ARBA00004123"/>
    </source>
</evidence>
<evidence type="ECO:0000256" key="2">
    <source>
        <dbReference type="ARBA" id="ARBA00010205"/>
    </source>
</evidence>
<feature type="site" description="Interaction with DNA" evidence="11">
    <location>
        <position position="396"/>
    </location>
</feature>
<evidence type="ECO:0000256" key="10">
    <source>
        <dbReference type="PIRSR" id="PIRSR610347-2"/>
    </source>
</evidence>
<feature type="binding site" evidence="10">
    <location>
        <position position="367"/>
    </location>
    <ligand>
        <name>substrate</name>
    </ligand>
</feature>
<dbReference type="PANTHER" id="PTHR12415">
    <property type="entry name" value="TYROSYL-DNA PHOSPHODIESTERASE 1"/>
    <property type="match status" value="1"/>
</dbReference>